<name>A0A2H0DWZ5_9BACT</name>
<sequence>MKALTIKKLNIRGETFHFNPHLEKRIMVFLFVLIFFFAAMYIYFVKQAIVNVVQREKVEEEISELDVKVGSLEERYIELENRIDLDFAYSLGYNEIQDVRFVSRKTLGQILTFEEN</sequence>
<dbReference type="Proteomes" id="UP000231276">
    <property type="component" value="Unassembled WGS sequence"/>
</dbReference>
<keyword evidence="1" id="KW-0175">Coiled coil</keyword>
<evidence type="ECO:0000313" key="4">
    <source>
        <dbReference type="Proteomes" id="UP000231276"/>
    </source>
</evidence>
<proteinExistence type="predicted"/>
<dbReference type="EMBL" id="PCTS01000033">
    <property type="protein sequence ID" value="PIP86388.1"/>
    <property type="molecule type" value="Genomic_DNA"/>
</dbReference>
<dbReference type="AlphaFoldDB" id="A0A2H0DWZ5"/>
<evidence type="ECO:0000313" key="3">
    <source>
        <dbReference type="EMBL" id="PIP86388.1"/>
    </source>
</evidence>
<feature type="coiled-coil region" evidence="1">
    <location>
        <begin position="55"/>
        <end position="82"/>
    </location>
</feature>
<accession>A0A2H0DWZ5</accession>
<keyword evidence="2" id="KW-1133">Transmembrane helix</keyword>
<evidence type="ECO:0000256" key="2">
    <source>
        <dbReference type="SAM" id="Phobius"/>
    </source>
</evidence>
<evidence type="ECO:0000256" key="1">
    <source>
        <dbReference type="SAM" id="Coils"/>
    </source>
</evidence>
<gene>
    <name evidence="3" type="ORF">COW82_02410</name>
</gene>
<organism evidence="3 4">
    <name type="scientific">Candidatus Campbellbacteria bacterium CG22_combo_CG10-13_8_21_14_all_43_18</name>
    <dbReference type="NCBI Taxonomy" id="1974530"/>
    <lineage>
        <taxon>Bacteria</taxon>
        <taxon>Candidatus Campbelliibacteriota</taxon>
    </lineage>
</organism>
<keyword evidence="2" id="KW-0812">Transmembrane</keyword>
<reference evidence="3 4" key="1">
    <citation type="submission" date="2017-09" db="EMBL/GenBank/DDBJ databases">
        <title>Depth-based differentiation of microbial function through sediment-hosted aquifers and enrichment of novel symbionts in the deep terrestrial subsurface.</title>
        <authorList>
            <person name="Probst A.J."/>
            <person name="Ladd B."/>
            <person name="Jarett J.K."/>
            <person name="Geller-Mcgrath D.E."/>
            <person name="Sieber C.M."/>
            <person name="Emerson J.B."/>
            <person name="Anantharaman K."/>
            <person name="Thomas B.C."/>
            <person name="Malmstrom R."/>
            <person name="Stieglmeier M."/>
            <person name="Klingl A."/>
            <person name="Woyke T."/>
            <person name="Ryan C.M."/>
            <person name="Banfield J.F."/>
        </authorList>
    </citation>
    <scope>NUCLEOTIDE SEQUENCE [LARGE SCALE GENOMIC DNA]</scope>
    <source>
        <strain evidence="3">CG22_combo_CG10-13_8_21_14_all_43_18</strain>
    </source>
</reference>
<keyword evidence="2" id="KW-0472">Membrane</keyword>
<feature type="transmembrane region" description="Helical" evidence="2">
    <location>
        <begin position="26"/>
        <end position="45"/>
    </location>
</feature>
<protein>
    <submittedName>
        <fullName evidence="3">Uncharacterized protein</fullName>
    </submittedName>
</protein>
<comment type="caution">
    <text evidence="3">The sequence shown here is derived from an EMBL/GenBank/DDBJ whole genome shotgun (WGS) entry which is preliminary data.</text>
</comment>